<name>A0A2I3HX06_NOMLE</name>
<dbReference type="InterPro" id="IPR020904">
    <property type="entry name" value="Sc_DH/Rdtase_CS"/>
</dbReference>
<dbReference type="PANTHER" id="PTHR43157:SF31">
    <property type="entry name" value="PHOSPHATIDYLINOSITOL-GLYCAN BIOSYNTHESIS CLASS F PROTEIN"/>
    <property type="match status" value="1"/>
</dbReference>
<dbReference type="EMBL" id="ADFV01136224">
    <property type="status" value="NOT_ANNOTATED_CDS"/>
    <property type="molecule type" value="Genomic_DNA"/>
</dbReference>
<feature type="transmembrane region" description="Helical" evidence="3">
    <location>
        <begin position="20"/>
        <end position="46"/>
    </location>
</feature>
<gene>
    <name evidence="4" type="primary">DHRSX</name>
</gene>
<dbReference type="GeneTree" id="ENSGT00940000162345"/>
<keyword evidence="2" id="KW-0560">Oxidoreductase</keyword>
<organism evidence="4 5">
    <name type="scientific">Nomascus leucogenys</name>
    <name type="common">Northern white-cheeked gibbon</name>
    <name type="synonym">Hylobates leucogenys</name>
    <dbReference type="NCBI Taxonomy" id="61853"/>
    <lineage>
        <taxon>Eukaryota</taxon>
        <taxon>Metazoa</taxon>
        <taxon>Chordata</taxon>
        <taxon>Craniata</taxon>
        <taxon>Vertebrata</taxon>
        <taxon>Euteleostomi</taxon>
        <taxon>Mammalia</taxon>
        <taxon>Eutheria</taxon>
        <taxon>Euarchontoglires</taxon>
        <taxon>Primates</taxon>
        <taxon>Haplorrhini</taxon>
        <taxon>Catarrhini</taxon>
        <taxon>Hylobatidae</taxon>
        <taxon>Nomascus</taxon>
    </lineage>
</organism>
<dbReference type="PROSITE" id="PS00061">
    <property type="entry name" value="ADH_SHORT"/>
    <property type="match status" value="1"/>
</dbReference>
<dbReference type="FunCoup" id="A0A2I3HX06">
    <property type="interactions" value="18"/>
</dbReference>
<dbReference type="EMBL" id="ADFV01155740">
    <property type="status" value="NOT_ANNOTATED_CDS"/>
    <property type="molecule type" value="Genomic_DNA"/>
</dbReference>
<accession>A0A2I3HX06</accession>
<dbReference type="EMBL" id="ADFV01135096">
    <property type="status" value="NOT_ANNOTATED_CDS"/>
    <property type="molecule type" value="Genomic_DNA"/>
</dbReference>
<feature type="transmembrane region" description="Helical" evidence="3">
    <location>
        <begin position="58"/>
        <end position="78"/>
    </location>
</feature>
<dbReference type="Ensembl" id="ENSNLET00000048798.1">
    <property type="protein sequence ID" value="ENSNLEP00000048085.1"/>
    <property type="gene ID" value="ENSNLEG00000028678.1"/>
</dbReference>
<reference evidence="4" key="3">
    <citation type="submission" date="2025-09" db="UniProtKB">
        <authorList>
            <consortium name="Ensembl"/>
        </authorList>
    </citation>
    <scope>IDENTIFICATION</scope>
</reference>
<dbReference type="PANTHER" id="PTHR43157">
    <property type="entry name" value="PHOSPHATIDYLINOSITOL-GLYCAN BIOSYNTHESIS CLASS F PROTEIN-RELATED"/>
    <property type="match status" value="1"/>
</dbReference>
<dbReference type="OMA" id="CIAYHAM"/>
<evidence type="ECO:0000313" key="5">
    <source>
        <dbReference type="Proteomes" id="UP000001073"/>
    </source>
</evidence>
<reference evidence="4 5" key="1">
    <citation type="submission" date="2012-10" db="EMBL/GenBank/DDBJ databases">
        <authorList>
            <consortium name="Gibbon Genome Sequencing Consortium"/>
        </authorList>
    </citation>
    <scope>NUCLEOTIDE SEQUENCE [LARGE SCALE GENOMIC DNA]</scope>
</reference>
<dbReference type="EMBL" id="ADFV01138580">
    <property type="status" value="NOT_ANNOTATED_CDS"/>
    <property type="molecule type" value="Genomic_DNA"/>
</dbReference>
<dbReference type="Gene3D" id="3.40.50.720">
    <property type="entry name" value="NAD(P)-binding Rossmann-like Domain"/>
    <property type="match status" value="1"/>
</dbReference>
<dbReference type="GO" id="GO:0016491">
    <property type="term" value="F:oxidoreductase activity"/>
    <property type="evidence" value="ECO:0007669"/>
    <property type="project" value="UniProtKB-KW"/>
</dbReference>
<dbReference type="InParanoid" id="A0A2I3HX06"/>
<reference evidence="4" key="2">
    <citation type="submission" date="2025-08" db="UniProtKB">
        <authorList>
            <consortium name="Ensembl"/>
        </authorList>
    </citation>
    <scope>IDENTIFICATION</scope>
</reference>
<dbReference type="AlphaFoldDB" id="A0A2I3HX06"/>
<dbReference type="STRING" id="61853.ENSNLEP00000048085"/>
<dbReference type="EMBL" id="ADFV01138581">
    <property type="status" value="NOT_ANNOTATED_CDS"/>
    <property type="molecule type" value="Genomic_DNA"/>
</dbReference>
<keyword evidence="3" id="KW-0472">Membrane</keyword>
<evidence type="ECO:0000256" key="2">
    <source>
        <dbReference type="ARBA" id="ARBA00023002"/>
    </source>
</evidence>
<keyword evidence="3" id="KW-0812">Transmembrane</keyword>
<evidence type="ECO:0000256" key="3">
    <source>
        <dbReference type="SAM" id="Phobius"/>
    </source>
</evidence>
<dbReference type="InterPro" id="IPR036291">
    <property type="entry name" value="NAD(P)-bd_dom_sf"/>
</dbReference>
<sequence>MSHRPRPLCVCLPFSLCPFYYLPSLSLFLFLSLTVSLCLYLCVFLLSPPFPPPPFFSFSLSLSCFSLFLFLILTLPLFSSLSDVEFLYCDLASMMSIRQFVQKFKMKKIPLHVLINNDVAVAAGTDAASVKHLGVNAVSLLHLLLLAHSACYSPHTAYAQSKLALVLFTYHLQGLLTAEGSHVTANVVDPGVVNTDLYRHVFWGTRLVKKLLGWLLFKTPDEGAWTSIYAAVTPELEGVGGRYLYNEKETKSLHVTYNQKLQQQLWSKSCEMTGVLDVTL</sequence>
<protein>
    <submittedName>
        <fullName evidence="4">Dehydrogenase/reductase X-linked</fullName>
    </submittedName>
</protein>
<dbReference type="EMBL" id="ADFV01155739">
    <property type="status" value="NOT_ANNOTATED_CDS"/>
    <property type="molecule type" value="Genomic_DNA"/>
</dbReference>
<dbReference type="EMBL" id="ADFV01138579">
    <property type="status" value="NOT_ANNOTATED_CDS"/>
    <property type="molecule type" value="Genomic_DNA"/>
</dbReference>
<comment type="similarity">
    <text evidence="1">Belongs to the short-chain dehydrogenases/reductases (SDR) family.</text>
</comment>
<dbReference type="SUPFAM" id="SSF51735">
    <property type="entry name" value="NAD(P)-binding Rossmann-fold domains"/>
    <property type="match status" value="1"/>
</dbReference>
<proteinExistence type="inferred from homology"/>
<evidence type="ECO:0000256" key="1">
    <source>
        <dbReference type="ARBA" id="ARBA00006484"/>
    </source>
</evidence>
<dbReference type="Proteomes" id="UP000001073">
    <property type="component" value="Chromosome X"/>
</dbReference>
<keyword evidence="5" id="KW-1185">Reference proteome</keyword>
<keyword evidence="3" id="KW-1133">Transmembrane helix</keyword>
<evidence type="ECO:0000313" key="4">
    <source>
        <dbReference type="Ensembl" id="ENSNLEP00000048085.1"/>
    </source>
</evidence>